<dbReference type="PANTHER" id="PTHR28234">
    <property type="entry name" value="NUCLEAR CONTROL OF ATPASE PROTEIN 2"/>
    <property type="match status" value="1"/>
</dbReference>
<dbReference type="CDD" id="cd01867">
    <property type="entry name" value="Rab8_Rab10_Rab13_like"/>
    <property type="match status" value="1"/>
</dbReference>
<keyword evidence="11" id="KW-0342">GTP-binding</keyword>
<evidence type="ECO:0000256" key="6">
    <source>
        <dbReference type="ARBA" id="ARBA00022692"/>
    </source>
</evidence>
<keyword evidence="4" id="KW-0813">Transport</keyword>
<dbReference type="InterPro" id="IPR027417">
    <property type="entry name" value="P-loop_NTPase"/>
</dbReference>
<dbReference type="OrthoDB" id="413313at2759"/>
<dbReference type="NCBIfam" id="TIGR00231">
    <property type="entry name" value="small_GTP"/>
    <property type="match status" value="1"/>
</dbReference>
<evidence type="ECO:0000256" key="10">
    <source>
        <dbReference type="ARBA" id="ARBA00023128"/>
    </source>
</evidence>
<dbReference type="SMART" id="SM00176">
    <property type="entry name" value="RAN"/>
    <property type="match status" value="1"/>
</dbReference>
<evidence type="ECO:0000256" key="4">
    <source>
        <dbReference type="ARBA" id="ARBA00022448"/>
    </source>
</evidence>
<evidence type="ECO:0000313" key="18">
    <source>
        <dbReference type="Proteomes" id="UP000800200"/>
    </source>
</evidence>
<comment type="function">
    <text evidence="15">Protein transport. Probably involved in vesicular traffic.</text>
</comment>
<dbReference type="GO" id="GO:0015031">
    <property type="term" value="P:protein transport"/>
    <property type="evidence" value="ECO:0007669"/>
    <property type="project" value="UniProtKB-KW"/>
</dbReference>
<evidence type="ECO:0000256" key="9">
    <source>
        <dbReference type="ARBA" id="ARBA00022989"/>
    </source>
</evidence>
<keyword evidence="12" id="KW-0472">Membrane</keyword>
<comment type="subcellular location">
    <subcellularLocation>
        <location evidence="2">Cell membrane</location>
        <topology evidence="2">Lipid-anchor</topology>
        <orientation evidence="2">Cytoplasmic side</orientation>
    </subcellularLocation>
    <subcellularLocation>
        <location evidence="1">Mitochondrion membrane</location>
        <topology evidence="1">Multi-pass membrane protein</topology>
    </subcellularLocation>
</comment>
<dbReference type="GO" id="GO:0005525">
    <property type="term" value="F:GTP binding"/>
    <property type="evidence" value="ECO:0007669"/>
    <property type="project" value="UniProtKB-KW"/>
</dbReference>
<dbReference type="GO" id="GO:0005886">
    <property type="term" value="C:plasma membrane"/>
    <property type="evidence" value="ECO:0007669"/>
    <property type="project" value="UniProtKB-SubCell"/>
</dbReference>
<dbReference type="InterPro" id="IPR001806">
    <property type="entry name" value="Small_GTPase"/>
</dbReference>
<keyword evidence="18" id="KW-1185">Reference proteome</keyword>
<evidence type="ECO:0000256" key="13">
    <source>
        <dbReference type="ARBA" id="ARBA00023288"/>
    </source>
</evidence>
<dbReference type="InterPro" id="IPR005225">
    <property type="entry name" value="Small_GTP-bd"/>
</dbReference>
<evidence type="ECO:0000313" key="17">
    <source>
        <dbReference type="EMBL" id="KAF2191360.1"/>
    </source>
</evidence>
<evidence type="ECO:0000256" key="8">
    <source>
        <dbReference type="ARBA" id="ARBA00022927"/>
    </source>
</evidence>
<evidence type="ECO:0000256" key="12">
    <source>
        <dbReference type="ARBA" id="ARBA00023136"/>
    </source>
</evidence>
<protein>
    <submittedName>
        <fullName evidence="17">NCA2-domain-containing protein</fullName>
    </submittedName>
</protein>
<dbReference type="GO" id="GO:0003924">
    <property type="term" value="F:GTPase activity"/>
    <property type="evidence" value="ECO:0007669"/>
    <property type="project" value="InterPro"/>
</dbReference>
<dbReference type="SMART" id="SM00173">
    <property type="entry name" value="RAS"/>
    <property type="match status" value="1"/>
</dbReference>
<keyword evidence="5" id="KW-1003">Cell membrane</keyword>
<dbReference type="PANTHER" id="PTHR28234:SF1">
    <property type="entry name" value="NUCLEAR CONTROL OF ATPASE PROTEIN 2"/>
    <property type="match status" value="1"/>
</dbReference>
<keyword evidence="10" id="KW-0496">Mitochondrion</keyword>
<accession>A0A6A6EMR2</accession>
<sequence>MSFVVDQVRRIDRQLDRLQLPTAKPGESFSITAEEAHDPARTARIAQLQALIKSLSTTSSSKSSLVSINRIKFILDQAQISTTCTTCSQCFGQDEAAEGFGQVESSYEHELEWILLSKATTQTYGEVLKTILEQTIPLADDIWYWDDILGSYRYAALYSIQTSPIRLWRWSLDIYRDVRSRGGGLANGWRQFYGLVRDAVHERSIADIQRRIVSPLALVRNEGRQRRAALRRIRQINANALGVLLGEGLSNESIHEEGLQTPGNLGTQENRHRWKSTIAKSIALMDVVIQNVKDTDLAVDKFDDAVASMTQDDHYYELHEPSGDRTAISLKPAEVAERLQNLITDALLNYSSSFKAVVKENGRPSTIIRYWLPMSILLVSSTTILRIVVHRREEIITWIREFGTTVIDFWSNWVVEPAKNVIGTIRHDEGSEVSILSKCSLEGDRASLERMVVEFAIANPEGNALNESQIADIRAKVREGDLTPVLKAYEKDMQSPFMGITRGNLIQALLIQIQKTKVDVEVAMSGIDSILKSQELLFGFIGLTPGVLVTIGAYRWLRGTFSNRRGVQRWAKQGQLLLILRNIDRILVGATTTEFGEMSYKDHGLLLCEVHLLRQVASTILPRRIFHDFLEEIDELVDIRSGLERQQKVVDRISECGVCWWRPQPSPRALRSEAVTFACFVAWHRRRPPLLFLPVDDVMAGTRNYDFLIKLLLIGDSGVGKSCCLLRFSEDSFTPSFITTIGIDFKIRTIELDGKRVKLQIWDTAGQERFRTITTAYYRGAMGILLVYDVTDERSFNNIRTWFSNVEQHATEGVNKILIGNKCDWEEKRAVSTERGQALADELGIPFLEVSAKSNINVDKAFYSLAADIKKRLIDSARTDQATSSNVNVGDQSGGAGSLGGKCC</sequence>
<keyword evidence="9" id="KW-1133">Transmembrane helix</keyword>
<dbReference type="Pfam" id="PF00071">
    <property type="entry name" value="Ras"/>
    <property type="match status" value="1"/>
</dbReference>
<evidence type="ECO:0000256" key="3">
    <source>
        <dbReference type="ARBA" id="ARBA00006270"/>
    </source>
</evidence>
<keyword evidence="6" id="KW-0812">Transmembrane</keyword>
<evidence type="ECO:0000256" key="11">
    <source>
        <dbReference type="ARBA" id="ARBA00023134"/>
    </source>
</evidence>
<reference evidence="17" key="1">
    <citation type="journal article" date="2020" name="Stud. Mycol.">
        <title>101 Dothideomycetes genomes: a test case for predicting lifestyles and emergence of pathogens.</title>
        <authorList>
            <person name="Haridas S."/>
            <person name="Albert R."/>
            <person name="Binder M."/>
            <person name="Bloem J."/>
            <person name="Labutti K."/>
            <person name="Salamov A."/>
            <person name="Andreopoulos B."/>
            <person name="Baker S."/>
            <person name="Barry K."/>
            <person name="Bills G."/>
            <person name="Bluhm B."/>
            <person name="Cannon C."/>
            <person name="Castanera R."/>
            <person name="Culley D."/>
            <person name="Daum C."/>
            <person name="Ezra D."/>
            <person name="Gonzalez J."/>
            <person name="Henrissat B."/>
            <person name="Kuo A."/>
            <person name="Liang C."/>
            <person name="Lipzen A."/>
            <person name="Lutzoni F."/>
            <person name="Magnuson J."/>
            <person name="Mondo S."/>
            <person name="Nolan M."/>
            <person name="Ohm R."/>
            <person name="Pangilinan J."/>
            <person name="Park H.-J."/>
            <person name="Ramirez L."/>
            <person name="Alfaro M."/>
            <person name="Sun H."/>
            <person name="Tritt A."/>
            <person name="Yoshinaga Y."/>
            <person name="Zwiers L.-H."/>
            <person name="Turgeon B."/>
            <person name="Goodwin S."/>
            <person name="Spatafora J."/>
            <person name="Crous P."/>
            <person name="Grigoriev I."/>
        </authorList>
    </citation>
    <scope>NUCLEOTIDE SEQUENCE</scope>
    <source>
        <strain evidence="17">CBS 207.26</strain>
    </source>
</reference>
<dbReference type="AlphaFoldDB" id="A0A6A6EMR2"/>
<evidence type="ECO:0000256" key="14">
    <source>
        <dbReference type="ARBA" id="ARBA00023289"/>
    </source>
</evidence>
<dbReference type="SMART" id="SM00174">
    <property type="entry name" value="RHO"/>
    <property type="match status" value="1"/>
</dbReference>
<evidence type="ECO:0000256" key="5">
    <source>
        <dbReference type="ARBA" id="ARBA00022475"/>
    </source>
</evidence>
<keyword evidence="7" id="KW-0547">Nucleotide-binding</keyword>
<keyword evidence="14" id="KW-0636">Prenylation</keyword>
<evidence type="ECO:0000256" key="16">
    <source>
        <dbReference type="SAM" id="MobiDB-lite"/>
    </source>
</evidence>
<evidence type="ECO:0000256" key="7">
    <source>
        <dbReference type="ARBA" id="ARBA00022741"/>
    </source>
</evidence>
<feature type="compositionally biased region" description="Gly residues" evidence="16">
    <location>
        <begin position="892"/>
        <end position="904"/>
    </location>
</feature>
<dbReference type="Gene3D" id="3.40.50.300">
    <property type="entry name" value="P-loop containing nucleotide triphosphate hydrolases"/>
    <property type="match status" value="1"/>
</dbReference>
<dbReference type="GO" id="GO:0005741">
    <property type="term" value="C:mitochondrial outer membrane"/>
    <property type="evidence" value="ECO:0007669"/>
    <property type="project" value="TreeGrafter"/>
</dbReference>
<name>A0A6A6EMR2_9PEZI</name>
<dbReference type="FunFam" id="3.40.50.300:FF:000363">
    <property type="entry name" value="Secretion related GTPase srgA"/>
    <property type="match status" value="1"/>
</dbReference>
<keyword evidence="13" id="KW-0449">Lipoprotein</keyword>
<keyword evidence="8" id="KW-0653">Protein transport</keyword>
<evidence type="ECO:0000256" key="15">
    <source>
        <dbReference type="ARBA" id="ARBA00025673"/>
    </source>
</evidence>
<dbReference type="PROSITE" id="PS51420">
    <property type="entry name" value="RHO"/>
    <property type="match status" value="1"/>
</dbReference>
<dbReference type="Pfam" id="PF08637">
    <property type="entry name" value="NCA2"/>
    <property type="match status" value="1"/>
</dbReference>
<dbReference type="SMART" id="SM00175">
    <property type="entry name" value="RAB"/>
    <property type="match status" value="1"/>
</dbReference>
<dbReference type="EMBL" id="ML994617">
    <property type="protein sequence ID" value="KAF2191360.1"/>
    <property type="molecule type" value="Genomic_DNA"/>
</dbReference>
<proteinExistence type="inferred from homology"/>
<dbReference type="InterPro" id="IPR013946">
    <property type="entry name" value="NCA2-like"/>
</dbReference>
<dbReference type="PRINTS" id="PR00449">
    <property type="entry name" value="RASTRNSFRMNG"/>
</dbReference>
<evidence type="ECO:0000256" key="2">
    <source>
        <dbReference type="ARBA" id="ARBA00004342"/>
    </source>
</evidence>
<dbReference type="Proteomes" id="UP000800200">
    <property type="component" value="Unassembled WGS sequence"/>
</dbReference>
<feature type="region of interest" description="Disordered" evidence="16">
    <location>
        <begin position="884"/>
        <end position="904"/>
    </location>
</feature>
<dbReference type="PROSITE" id="PS51421">
    <property type="entry name" value="RAS"/>
    <property type="match status" value="1"/>
</dbReference>
<evidence type="ECO:0000256" key="1">
    <source>
        <dbReference type="ARBA" id="ARBA00004225"/>
    </source>
</evidence>
<dbReference type="SUPFAM" id="SSF52540">
    <property type="entry name" value="P-loop containing nucleoside triphosphate hydrolases"/>
    <property type="match status" value="1"/>
</dbReference>
<comment type="similarity">
    <text evidence="3">Belongs to the small GTPase superfamily. Rab family.</text>
</comment>
<dbReference type="PROSITE" id="PS51419">
    <property type="entry name" value="RAB"/>
    <property type="match status" value="1"/>
</dbReference>
<organism evidence="17 18">
    <name type="scientific">Zopfia rhizophila CBS 207.26</name>
    <dbReference type="NCBI Taxonomy" id="1314779"/>
    <lineage>
        <taxon>Eukaryota</taxon>
        <taxon>Fungi</taxon>
        <taxon>Dikarya</taxon>
        <taxon>Ascomycota</taxon>
        <taxon>Pezizomycotina</taxon>
        <taxon>Dothideomycetes</taxon>
        <taxon>Dothideomycetes incertae sedis</taxon>
        <taxon>Zopfiaceae</taxon>
        <taxon>Zopfia</taxon>
    </lineage>
</organism>
<gene>
    <name evidence="17" type="ORF">K469DRAFT_746710</name>
</gene>